<dbReference type="PANTHER" id="PTHR43586:SF21">
    <property type="entry name" value="PYRIDOXAL PHOSPHATE (PLP)-DEPENDENT ASPARTATE AMINOTRANSFERASE SUPERFAMILY"/>
    <property type="match status" value="1"/>
</dbReference>
<dbReference type="InterPro" id="IPR015422">
    <property type="entry name" value="PyrdxlP-dep_Trfase_small"/>
</dbReference>
<gene>
    <name evidence="2" type="ORF">CBE89_00315</name>
</gene>
<reference evidence="2 3" key="1">
    <citation type="submission" date="2017-05" db="EMBL/GenBank/DDBJ databases">
        <title>Complete genome sequence of Corynebacterium striatum KC-Na-1 isolated from Neophocaena asiaeorientalis in Korea.</title>
        <authorList>
            <person name="Kim J.H."/>
            <person name="Lee K."/>
        </authorList>
    </citation>
    <scope>NUCLEOTIDE SEQUENCE [LARGE SCALE GENOMIC DNA]</scope>
    <source>
        <strain evidence="2 3">KC-Na-01</strain>
    </source>
</reference>
<evidence type="ECO:0000313" key="3">
    <source>
        <dbReference type="Proteomes" id="UP000250197"/>
    </source>
</evidence>
<dbReference type="Pfam" id="PF00266">
    <property type="entry name" value="Aminotran_5"/>
    <property type="match status" value="1"/>
</dbReference>
<dbReference type="Gene3D" id="3.90.1150.10">
    <property type="entry name" value="Aspartate Aminotransferase, domain 1"/>
    <property type="match status" value="1"/>
</dbReference>
<dbReference type="Proteomes" id="UP000250197">
    <property type="component" value="Chromosome"/>
</dbReference>
<accession>A0A2Z2J4L2</accession>
<name>A0A2Z2J4L2_CORST</name>
<dbReference type="PANTHER" id="PTHR43586">
    <property type="entry name" value="CYSTEINE DESULFURASE"/>
    <property type="match status" value="1"/>
</dbReference>
<protein>
    <submittedName>
        <fullName evidence="2">Cysteine desulfurase</fullName>
    </submittedName>
</protein>
<dbReference type="SUPFAM" id="SSF53383">
    <property type="entry name" value="PLP-dependent transferases"/>
    <property type="match status" value="1"/>
</dbReference>
<evidence type="ECO:0000259" key="1">
    <source>
        <dbReference type="Pfam" id="PF00266"/>
    </source>
</evidence>
<dbReference type="AlphaFoldDB" id="A0A2Z2J4L2"/>
<feature type="domain" description="Aminotransferase class V" evidence="1">
    <location>
        <begin position="74"/>
        <end position="410"/>
    </location>
</feature>
<dbReference type="Gene3D" id="3.40.640.10">
    <property type="entry name" value="Type I PLP-dependent aspartate aminotransferase-like (Major domain)"/>
    <property type="match status" value="1"/>
</dbReference>
<organism evidence="2 3">
    <name type="scientific">Corynebacterium striatum</name>
    <dbReference type="NCBI Taxonomy" id="43770"/>
    <lineage>
        <taxon>Bacteria</taxon>
        <taxon>Bacillati</taxon>
        <taxon>Actinomycetota</taxon>
        <taxon>Actinomycetes</taxon>
        <taxon>Mycobacteriales</taxon>
        <taxon>Corynebacteriaceae</taxon>
        <taxon>Corynebacterium</taxon>
    </lineage>
</organism>
<sequence length="418" mass="44127">MPLGLPSRYDVASVRGLYTGLSDGWTYLNANAAPQISERVAAGVARSFRMSAAVAPQEDSTGAHSANRTPGQLEGARNYDAARMAIADLVGSRASRVVLGPSLSALYQTLARSLRPMLRHNSSVVLSKLDPPALYTALAEVDADVRWAQPDLGTGELPAFQYAELVDGSTRLVSFSAAHELLGTVTPTAEIIEEIRSRSRAWTLVDVSALAPYRPLEFDELGADILGIDIGLLGGPQIAALVFRDEAMFRRVESHSPVKASHTAEKLETPVSTGLAGGVGPLVDHLAALAGGEAGSRRVRVHKSMDALSDYLGELTADLYTYLGTLPAVHILGVTGEAAAGASDDRLPRLTFAVQGVPAETVHRRLIDNGLVTTLASRTPLLTEMGADEIGGAVTVALGPFNTRHDIEQLTRVVASLA</sequence>
<dbReference type="InterPro" id="IPR000192">
    <property type="entry name" value="Aminotrans_V_dom"/>
</dbReference>
<dbReference type="RefSeq" id="WP_205690669.1">
    <property type="nucleotide sequence ID" value="NZ_CP021252.1"/>
</dbReference>
<proteinExistence type="predicted"/>
<dbReference type="KEGG" id="cstr:CBE89_00315"/>
<dbReference type="InterPro" id="IPR015424">
    <property type="entry name" value="PyrdxlP-dep_Trfase"/>
</dbReference>
<dbReference type="InterPro" id="IPR015421">
    <property type="entry name" value="PyrdxlP-dep_Trfase_major"/>
</dbReference>
<evidence type="ECO:0000313" key="2">
    <source>
        <dbReference type="EMBL" id="ART20118.1"/>
    </source>
</evidence>
<dbReference type="EMBL" id="CP021252">
    <property type="protein sequence ID" value="ART20118.1"/>
    <property type="molecule type" value="Genomic_DNA"/>
</dbReference>